<keyword evidence="7 9" id="KW-1133">Transmembrane helix</keyword>
<comment type="subcellular location">
    <subcellularLocation>
        <location evidence="9">Cell membrane</location>
        <topology evidence="9">Multi-pass membrane protein</topology>
    </subcellularLocation>
</comment>
<accession>Q1Q505</accession>
<evidence type="ECO:0000313" key="13">
    <source>
        <dbReference type="EMBL" id="SOH02790.1"/>
    </source>
</evidence>
<evidence type="ECO:0000256" key="5">
    <source>
        <dbReference type="ARBA" id="ARBA00022750"/>
    </source>
</evidence>
<feature type="active site" evidence="9">
    <location>
        <position position="115"/>
    </location>
</feature>
<dbReference type="UniPathway" id="UPA00665"/>
<name>Q1Q505_KUEST</name>
<keyword evidence="8 9" id="KW-0472">Membrane</keyword>
<feature type="transmembrane region" description="Helical" evidence="9">
    <location>
        <begin position="87"/>
        <end position="105"/>
    </location>
</feature>
<evidence type="ECO:0000256" key="8">
    <source>
        <dbReference type="ARBA" id="ARBA00023136"/>
    </source>
</evidence>
<dbReference type="KEGG" id="kst:KSMBR1_0274"/>
<dbReference type="GO" id="GO:0005886">
    <property type="term" value="C:plasma membrane"/>
    <property type="evidence" value="ECO:0007669"/>
    <property type="project" value="UniProtKB-SubCell"/>
</dbReference>
<keyword evidence="6 9" id="KW-0378">Hydrolase</keyword>
<comment type="catalytic activity">
    <reaction evidence="9">
        <text>Release of signal peptides from bacterial membrane prolipoproteins. Hydrolyzes -Xaa-Yaa-Zaa-|-(S,diacylglyceryl)Cys-, in which Xaa is hydrophobic (preferably Leu), and Yaa (Ala or Ser) and Zaa (Gly or Ala) have small, neutral side chains.</text>
        <dbReference type="EC" id="3.4.23.36"/>
    </reaction>
</comment>
<evidence type="ECO:0000256" key="3">
    <source>
        <dbReference type="ARBA" id="ARBA00022670"/>
    </source>
</evidence>
<evidence type="ECO:0000313" key="14">
    <source>
        <dbReference type="Proteomes" id="UP000221734"/>
    </source>
</evidence>
<dbReference type="PANTHER" id="PTHR33695:SF1">
    <property type="entry name" value="LIPOPROTEIN SIGNAL PEPTIDASE"/>
    <property type="match status" value="1"/>
</dbReference>
<feature type="active site" evidence="9">
    <location>
        <position position="134"/>
    </location>
</feature>
<organism evidence="11">
    <name type="scientific">Kuenenia stuttgartiensis</name>
    <dbReference type="NCBI Taxonomy" id="174633"/>
    <lineage>
        <taxon>Bacteria</taxon>
        <taxon>Pseudomonadati</taxon>
        <taxon>Planctomycetota</taxon>
        <taxon>Candidatus Brocadiia</taxon>
        <taxon>Candidatus Brocadiales</taxon>
        <taxon>Candidatus Brocadiaceae</taxon>
        <taxon>Candidatus Kuenenia</taxon>
    </lineage>
</organism>
<reference evidence="11" key="1">
    <citation type="journal article" date="2006" name="Nature">
        <title>Deciphering the evolution and metabolism of an anammox bacterium from a community genome.</title>
        <authorList>
            <person name="Strous M."/>
            <person name="Pelletier E."/>
            <person name="Mangenot S."/>
            <person name="Rattei T."/>
            <person name="Lehner A."/>
            <person name="Taylor M.W."/>
            <person name="Horn M."/>
            <person name="Daims H."/>
            <person name="Bartol-Mavel D."/>
            <person name="Wincker P."/>
            <person name="Barbe V."/>
            <person name="Fonknechten N."/>
            <person name="Vallenet D."/>
            <person name="Segurens B."/>
            <person name="Schenowitz-Truong C."/>
            <person name="Medigue C."/>
            <person name="Collingro A."/>
            <person name="Snel B."/>
            <person name="Dutilh B.E."/>
            <person name="OpDenCamp H.J.M."/>
            <person name="vanDerDrift C."/>
            <person name="Cirpus I."/>
            <person name="vanDePas-Schoonen K.T."/>
            <person name="Harhangi H.R."/>
            <person name="vanNiftrik L."/>
            <person name="Schmid M."/>
            <person name="Keltjens J."/>
            <person name="vanDeVossenberg J."/>
            <person name="Kartal B."/>
            <person name="Meier H."/>
            <person name="Frishman D."/>
            <person name="Huynen M.A."/>
            <person name="Mewes H."/>
            <person name="Weissenbach J."/>
            <person name="Jetten M.S.M."/>
            <person name="Wagner M."/>
            <person name="LePaslier D."/>
        </authorList>
    </citation>
    <scope>NUCLEOTIDE SEQUENCE</scope>
</reference>
<dbReference type="RefSeq" id="WP_099323710.1">
    <property type="nucleotide sequence ID" value="NZ_CP049055.1"/>
</dbReference>
<evidence type="ECO:0000256" key="7">
    <source>
        <dbReference type="ARBA" id="ARBA00022989"/>
    </source>
</evidence>
<dbReference type="HAMAP" id="MF_00161">
    <property type="entry name" value="LspA"/>
    <property type="match status" value="1"/>
</dbReference>
<reference evidence="12 15" key="5">
    <citation type="submission" date="2020-02" db="EMBL/GenBank/DDBJ databases">
        <title>Newly sequenced genome of strain CSTR1 showed variability in Candidatus Kuenenia stuttgartiensis genomes.</title>
        <authorList>
            <person name="Ding C."/>
            <person name="Adrian L."/>
        </authorList>
    </citation>
    <scope>NUCLEOTIDE SEQUENCE [LARGE SCALE GENOMIC DNA]</scope>
    <source>
        <strain evidence="12 15">CSTR1</strain>
    </source>
</reference>
<keyword evidence="4 9" id="KW-0812">Transmembrane</keyword>
<gene>
    <name evidence="9 11" type="primary">lspA</name>
    <name evidence="12" type="ORF">KsCSTR_31210</name>
    <name evidence="13" type="ORF">KSMBR1_0274</name>
    <name evidence="11" type="ORF">kuste4338</name>
</gene>
<dbReference type="PRINTS" id="PR00781">
    <property type="entry name" value="LIPOSIGPTASE"/>
</dbReference>
<protein>
    <recommendedName>
        <fullName evidence="9">Lipoprotein signal peptidase</fullName>
        <ecNumber evidence="9">3.4.23.36</ecNumber>
    </recommendedName>
    <alternativeName>
        <fullName evidence="9">Prolipoprotein signal peptidase</fullName>
    </alternativeName>
    <alternativeName>
        <fullName evidence="9">Signal peptidase II</fullName>
        <shortName evidence="9">SPase II</shortName>
    </alternativeName>
</protein>
<comment type="caution">
    <text evidence="9">Lacks conserved residue(s) required for the propagation of feature annotation.</text>
</comment>
<evidence type="ECO:0000256" key="10">
    <source>
        <dbReference type="RuleBase" id="RU004181"/>
    </source>
</evidence>
<dbReference type="PANTHER" id="PTHR33695">
    <property type="entry name" value="LIPOPROTEIN SIGNAL PEPTIDASE"/>
    <property type="match status" value="1"/>
</dbReference>
<dbReference type="OrthoDB" id="9810259at2"/>
<evidence type="ECO:0000256" key="2">
    <source>
        <dbReference type="ARBA" id="ARBA00022475"/>
    </source>
</evidence>
<reference evidence="14" key="3">
    <citation type="submission" date="2017-10" db="EMBL/GenBank/DDBJ databases">
        <authorList>
            <person name="Frank J."/>
        </authorList>
    </citation>
    <scope>NUCLEOTIDE SEQUENCE [LARGE SCALE GENOMIC DNA]</scope>
</reference>
<reference evidence="13" key="4">
    <citation type="submission" date="2017-10" db="EMBL/GenBank/DDBJ databases">
        <authorList>
            <person name="Banno H."/>
            <person name="Chua N.-H."/>
        </authorList>
    </citation>
    <scope>NUCLEOTIDE SEQUENCE [LARGE SCALE GENOMIC DNA]</scope>
    <source>
        <strain evidence="13">Kuenenia_mbr1_ru-nijmegen</strain>
    </source>
</reference>
<keyword evidence="5 9" id="KW-0064">Aspartyl protease</keyword>
<dbReference type="Pfam" id="PF01252">
    <property type="entry name" value="Peptidase_A8"/>
    <property type="match status" value="1"/>
</dbReference>
<keyword evidence="3 9" id="KW-0645">Protease</keyword>
<comment type="similarity">
    <text evidence="1 9 10">Belongs to the peptidase A8 family.</text>
</comment>
<dbReference type="EMBL" id="CT573071">
    <property type="protein sequence ID" value="CAJ75100.1"/>
    <property type="molecule type" value="Genomic_DNA"/>
</dbReference>
<comment type="pathway">
    <text evidence="9">Protein modification; lipoprotein biosynthesis (signal peptide cleavage).</text>
</comment>
<proteinExistence type="inferred from homology"/>
<feature type="transmembrane region" description="Helical" evidence="9">
    <location>
        <begin position="125"/>
        <end position="149"/>
    </location>
</feature>
<dbReference type="GO" id="GO:0004190">
    <property type="term" value="F:aspartic-type endopeptidase activity"/>
    <property type="evidence" value="ECO:0007669"/>
    <property type="project" value="UniProtKB-UniRule"/>
</dbReference>
<evidence type="ECO:0000256" key="9">
    <source>
        <dbReference type="HAMAP-Rule" id="MF_00161"/>
    </source>
</evidence>
<dbReference type="Proteomes" id="UP000221734">
    <property type="component" value="Chromosome Kuenenia_stuttgartiensis_MBR1"/>
</dbReference>
<sequence length="159" mass="17804">MKKKISFVITIVSGIFADIVSKWYVFSQPDRFKKITIIPGFLNIIQSENKGIVFGMFPGKANIFILLSLLAIAAILFIYIKSDKNIFSSNVALGLILAGAIGNLWDRIWFKCVRDFIDLHLGEKYHWPTFNVADGLICVGISLMVFASFSPSKHKKSGQ</sequence>
<dbReference type="EMBL" id="CP049055">
    <property type="protein sequence ID" value="QII12500.1"/>
    <property type="molecule type" value="Genomic_DNA"/>
</dbReference>
<evidence type="ECO:0000256" key="6">
    <source>
        <dbReference type="ARBA" id="ARBA00022801"/>
    </source>
</evidence>
<reference evidence="11" key="2">
    <citation type="submission" date="2006-01" db="EMBL/GenBank/DDBJ databases">
        <authorList>
            <person name="Genoscope"/>
        </authorList>
    </citation>
    <scope>NUCLEOTIDE SEQUENCE</scope>
</reference>
<dbReference type="EC" id="3.4.23.36" evidence="9"/>
<dbReference type="AlphaFoldDB" id="Q1Q505"/>
<keyword evidence="11" id="KW-0449">Lipoprotein</keyword>
<evidence type="ECO:0000313" key="15">
    <source>
        <dbReference type="Proteomes" id="UP000501926"/>
    </source>
</evidence>
<keyword evidence="14" id="KW-1185">Reference proteome</keyword>
<comment type="function">
    <text evidence="9">This protein specifically catalyzes the removal of signal peptides from prolipoproteins.</text>
</comment>
<keyword evidence="2 9" id="KW-1003">Cell membrane</keyword>
<feature type="transmembrane region" description="Helical" evidence="9">
    <location>
        <begin position="61"/>
        <end position="80"/>
    </location>
</feature>
<evidence type="ECO:0000256" key="1">
    <source>
        <dbReference type="ARBA" id="ARBA00006139"/>
    </source>
</evidence>
<dbReference type="EMBL" id="LT934425">
    <property type="protein sequence ID" value="SOH02790.1"/>
    <property type="molecule type" value="Genomic_DNA"/>
</dbReference>
<dbReference type="NCBIfam" id="TIGR00077">
    <property type="entry name" value="lspA"/>
    <property type="match status" value="1"/>
</dbReference>
<dbReference type="GO" id="GO:0006508">
    <property type="term" value="P:proteolysis"/>
    <property type="evidence" value="ECO:0007669"/>
    <property type="project" value="UniProtKB-KW"/>
</dbReference>
<evidence type="ECO:0000313" key="11">
    <source>
        <dbReference type="EMBL" id="CAJ75100.1"/>
    </source>
</evidence>
<dbReference type="Proteomes" id="UP000501926">
    <property type="component" value="Chromosome"/>
</dbReference>
<dbReference type="InterPro" id="IPR001872">
    <property type="entry name" value="Peptidase_A8"/>
</dbReference>
<evidence type="ECO:0000313" key="12">
    <source>
        <dbReference type="EMBL" id="QII12500.1"/>
    </source>
</evidence>
<evidence type="ECO:0000256" key="4">
    <source>
        <dbReference type="ARBA" id="ARBA00022692"/>
    </source>
</evidence>